<evidence type="ECO:0000313" key="4">
    <source>
        <dbReference type="Proteomes" id="UP000068382"/>
    </source>
</evidence>
<dbReference type="OrthoDB" id="9805337at2"/>
<evidence type="ECO:0000256" key="1">
    <source>
        <dbReference type="ARBA" id="ARBA00023002"/>
    </source>
</evidence>
<dbReference type="Proteomes" id="UP000068382">
    <property type="component" value="Unassembled WGS sequence"/>
</dbReference>
<dbReference type="SUPFAM" id="SSF51905">
    <property type="entry name" value="FAD/NAD(P)-binding domain"/>
    <property type="match status" value="1"/>
</dbReference>
<keyword evidence="4" id="KW-1185">Reference proteome</keyword>
<dbReference type="InterPro" id="IPR001763">
    <property type="entry name" value="Rhodanese-like_dom"/>
</dbReference>
<dbReference type="EMBL" id="LPUY01000080">
    <property type="protein sequence ID" value="KUP91967.1"/>
    <property type="molecule type" value="Genomic_DNA"/>
</dbReference>
<dbReference type="SUPFAM" id="SSF54373">
    <property type="entry name" value="FAD-linked reductases, C-terminal domain"/>
    <property type="match status" value="1"/>
</dbReference>
<feature type="domain" description="Rhodanese" evidence="2">
    <location>
        <begin position="4"/>
        <end position="48"/>
    </location>
</feature>
<dbReference type="RefSeq" id="WP_068245701.1">
    <property type="nucleotide sequence ID" value="NZ_LPUY01000080.1"/>
</dbReference>
<dbReference type="AlphaFoldDB" id="A0A132BVY1"/>
<dbReference type="PANTHER" id="PTHR13847">
    <property type="entry name" value="SARCOSINE DEHYDROGENASE-RELATED"/>
    <property type="match status" value="1"/>
</dbReference>
<protein>
    <submittedName>
        <fullName evidence="3">D-amino acid dehydrogenase small subunit</fullName>
        <ecNumber evidence="3">1.4.99.6</ecNumber>
    </submittedName>
</protein>
<evidence type="ECO:0000313" key="3">
    <source>
        <dbReference type="EMBL" id="KUP91967.1"/>
    </source>
</evidence>
<gene>
    <name evidence="3" type="primary">dadA_2</name>
    <name evidence="3" type="ORF">TRIHO_31500</name>
</gene>
<organism evidence="3 4">
    <name type="scientific">Tritonibacter horizontis</name>
    <dbReference type="NCBI Taxonomy" id="1768241"/>
    <lineage>
        <taxon>Bacteria</taxon>
        <taxon>Pseudomonadati</taxon>
        <taxon>Pseudomonadota</taxon>
        <taxon>Alphaproteobacteria</taxon>
        <taxon>Rhodobacterales</taxon>
        <taxon>Paracoccaceae</taxon>
        <taxon>Tritonibacter</taxon>
    </lineage>
</organism>
<evidence type="ECO:0000259" key="2">
    <source>
        <dbReference type="PROSITE" id="PS50206"/>
    </source>
</evidence>
<comment type="caution">
    <text evidence="3">The sequence shown here is derived from an EMBL/GenBank/DDBJ whole genome shotgun (WGS) entry which is preliminary data.</text>
</comment>
<proteinExistence type="predicted"/>
<dbReference type="GO" id="GO:0005737">
    <property type="term" value="C:cytoplasm"/>
    <property type="evidence" value="ECO:0007669"/>
    <property type="project" value="TreeGrafter"/>
</dbReference>
<keyword evidence="1 3" id="KW-0560">Oxidoreductase</keyword>
<dbReference type="InterPro" id="IPR036188">
    <property type="entry name" value="FAD/NAD-bd_sf"/>
</dbReference>
<dbReference type="PANTHER" id="PTHR13847:SF289">
    <property type="entry name" value="GLYCINE OXIDASE"/>
    <property type="match status" value="1"/>
</dbReference>
<dbReference type="InterPro" id="IPR006076">
    <property type="entry name" value="FAD-dep_OxRdtase"/>
</dbReference>
<dbReference type="GO" id="GO:0016491">
    <property type="term" value="F:oxidoreductase activity"/>
    <property type="evidence" value="ECO:0007669"/>
    <property type="project" value="UniProtKB-KW"/>
</dbReference>
<dbReference type="Gene3D" id="3.30.9.10">
    <property type="entry name" value="D-Amino Acid Oxidase, subunit A, domain 2"/>
    <property type="match status" value="1"/>
</dbReference>
<dbReference type="PATRIC" id="fig|1768241.3.peg.3293"/>
<dbReference type="Gene3D" id="3.50.50.60">
    <property type="entry name" value="FAD/NAD(P)-binding domain"/>
    <property type="match status" value="2"/>
</dbReference>
<sequence>MASQHIVVVGAGIVGAASAIWLRRAGFDVTLVDKGTPGMGASYGNACLLARCAIVPVTTPGLMLKGPKYLLDPNFPLFMRWSYLPRLLPWLATYMKHANDADTRRIARGITTIVGDSVEQHKALTDGTPTARWIKDSDYSFVYRDRAAFEADAYTWELRREAGFLPEIIEGAAVRDREPMLSKDMRLLAVNKDHGYILNPGNYVKDLVAQLQAMGGRFLQADVKDFDLMGGQITAVDTDKGRLSCDKAVLSAGVWSAALMAKLGLEVPLEAERGYHIVFKNPSQLPNNPMMLSEGKFVATPMDQGLRCAGVVEFGGLNPEKSKKPLDFLRRTVARTFPDLTYEAEEEWLGFRPAPTDSLPLIGEVRGSGVYTAFGHHHIGLTGGPKTGRLVADMIAGNWPNADTSAFDPMRFAKR</sequence>
<dbReference type="EC" id="1.4.99.6" evidence="3"/>
<name>A0A132BVY1_9RHOB</name>
<dbReference type="PROSITE" id="PS50206">
    <property type="entry name" value="RHODANESE_3"/>
    <property type="match status" value="1"/>
</dbReference>
<dbReference type="Pfam" id="PF01266">
    <property type="entry name" value="DAO"/>
    <property type="match status" value="1"/>
</dbReference>
<reference evidence="3 4" key="1">
    <citation type="submission" date="2015-12" db="EMBL/GenBank/DDBJ databases">
        <title>Genome sequence of the marine Rhodobacteraceae strain O3.65, Candidatus Tritonibacter horizontis.</title>
        <authorList>
            <person name="Poehlein A."/>
            <person name="Giebel H.A."/>
            <person name="Voget S."/>
            <person name="Brinkhoff T."/>
        </authorList>
    </citation>
    <scope>NUCLEOTIDE SEQUENCE [LARGE SCALE GENOMIC DNA]</scope>
    <source>
        <strain evidence="3 4">O3.65</strain>
    </source>
</reference>
<accession>A0A132BVY1</accession>